<sequence length="118" mass="13604">MARVKRGNVLQKRHKKILKFAKGFRGSKSRLFIAANQALMQAWKNAYRDRKKRKRDFRSLWITRINAACRMNGLSYSRMINGLNKANIKVNRKMLADLAVRDQAAFAALAKQALAQIK</sequence>
<dbReference type="InterPro" id="IPR049946">
    <property type="entry name" value="RIBOSOMAL_L20_CS"/>
</dbReference>
<dbReference type="CDD" id="cd07026">
    <property type="entry name" value="Ribosomal_L20"/>
    <property type="match status" value="1"/>
</dbReference>
<evidence type="ECO:0000256" key="1">
    <source>
        <dbReference type="ARBA" id="ARBA00007698"/>
    </source>
</evidence>
<evidence type="ECO:0000256" key="3">
    <source>
        <dbReference type="ARBA" id="ARBA00022884"/>
    </source>
</evidence>
<accession>A0A8J7PKS7</accession>
<dbReference type="AlphaFoldDB" id="A0A8J7PKS7"/>
<dbReference type="NCBIfam" id="TIGR01032">
    <property type="entry name" value="rplT_bact"/>
    <property type="match status" value="1"/>
</dbReference>
<evidence type="ECO:0000256" key="8">
    <source>
        <dbReference type="HAMAP-Rule" id="MF_00382"/>
    </source>
</evidence>
<dbReference type="Gene3D" id="1.10.1900.20">
    <property type="entry name" value="Ribosomal protein L20"/>
    <property type="match status" value="1"/>
</dbReference>
<dbReference type="GO" id="GO:0003735">
    <property type="term" value="F:structural constituent of ribosome"/>
    <property type="evidence" value="ECO:0007669"/>
    <property type="project" value="InterPro"/>
</dbReference>
<evidence type="ECO:0000256" key="7">
    <source>
        <dbReference type="ARBA" id="ARBA00035172"/>
    </source>
</evidence>
<keyword evidence="4 8" id="KW-0689">Ribosomal protein</keyword>
<evidence type="ECO:0000256" key="5">
    <source>
        <dbReference type="ARBA" id="ARBA00023274"/>
    </source>
</evidence>
<dbReference type="GO" id="GO:0019843">
    <property type="term" value="F:rRNA binding"/>
    <property type="evidence" value="ECO:0007669"/>
    <property type="project" value="UniProtKB-UniRule"/>
</dbReference>
<keyword evidence="5 8" id="KW-0687">Ribonucleoprotein</keyword>
<evidence type="ECO:0000256" key="4">
    <source>
        <dbReference type="ARBA" id="ARBA00022980"/>
    </source>
</evidence>
<evidence type="ECO:0000256" key="9">
    <source>
        <dbReference type="RuleBase" id="RU000560"/>
    </source>
</evidence>
<dbReference type="PROSITE" id="PS00937">
    <property type="entry name" value="RIBOSOMAL_L20"/>
    <property type="match status" value="1"/>
</dbReference>
<reference evidence="10" key="1">
    <citation type="submission" date="2021-02" db="EMBL/GenBank/DDBJ databases">
        <title>Genome-Resolved Metagenomics of a Microbial Community Performing Photosynthetic Biological Nutrient Removal.</title>
        <authorList>
            <person name="Mcdaniel E.A."/>
        </authorList>
    </citation>
    <scope>NUCLEOTIDE SEQUENCE</scope>
    <source>
        <strain evidence="10">UWPOB_OBS1</strain>
    </source>
</reference>
<dbReference type="GO" id="GO:1990904">
    <property type="term" value="C:ribonucleoprotein complex"/>
    <property type="evidence" value="ECO:0007669"/>
    <property type="project" value="UniProtKB-KW"/>
</dbReference>
<dbReference type="PANTHER" id="PTHR10986">
    <property type="entry name" value="39S RIBOSOMAL PROTEIN L20"/>
    <property type="match status" value="1"/>
</dbReference>
<comment type="function">
    <text evidence="6 8 9">Binds directly to 23S ribosomal RNA and is necessary for the in vitro assembly process of the 50S ribosomal subunit. It is not involved in the protein synthesizing functions of that subunit.</text>
</comment>
<evidence type="ECO:0000256" key="6">
    <source>
        <dbReference type="ARBA" id="ARBA00024775"/>
    </source>
</evidence>
<comment type="caution">
    <text evidence="10">The sequence shown here is derived from an EMBL/GenBank/DDBJ whole genome shotgun (WGS) entry which is preliminary data.</text>
</comment>
<dbReference type="Gene3D" id="6.10.160.10">
    <property type="match status" value="1"/>
</dbReference>
<dbReference type="EMBL" id="JAFLCK010000036">
    <property type="protein sequence ID" value="MBN8662328.1"/>
    <property type="molecule type" value="Genomic_DNA"/>
</dbReference>
<dbReference type="Pfam" id="PF00453">
    <property type="entry name" value="Ribosomal_L20"/>
    <property type="match status" value="1"/>
</dbReference>
<comment type="similarity">
    <text evidence="1 8 9">Belongs to the bacterial ribosomal protein bL20 family.</text>
</comment>
<dbReference type="SUPFAM" id="SSF74731">
    <property type="entry name" value="Ribosomal protein L20"/>
    <property type="match status" value="1"/>
</dbReference>
<dbReference type="GO" id="GO:0006412">
    <property type="term" value="P:translation"/>
    <property type="evidence" value="ECO:0007669"/>
    <property type="project" value="InterPro"/>
</dbReference>
<evidence type="ECO:0000313" key="11">
    <source>
        <dbReference type="Proteomes" id="UP000664277"/>
    </source>
</evidence>
<keyword evidence="3 8" id="KW-0694">RNA-binding</keyword>
<dbReference type="PRINTS" id="PR00062">
    <property type="entry name" value="RIBOSOMALL20"/>
</dbReference>
<dbReference type="FunFam" id="1.10.1900.20:FF:000001">
    <property type="entry name" value="50S ribosomal protein L20"/>
    <property type="match status" value="1"/>
</dbReference>
<dbReference type="GO" id="GO:0005840">
    <property type="term" value="C:ribosome"/>
    <property type="evidence" value="ECO:0007669"/>
    <property type="project" value="UniProtKB-KW"/>
</dbReference>
<protein>
    <recommendedName>
        <fullName evidence="7 8">Large ribosomal subunit protein bL20</fullName>
    </recommendedName>
</protein>
<dbReference type="GO" id="GO:0000027">
    <property type="term" value="P:ribosomal large subunit assembly"/>
    <property type="evidence" value="ECO:0007669"/>
    <property type="project" value="UniProtKB-UniRule"/>
</dbReference>
<dbReference type="HAMAP" id="MF_00382">
    <property type="entry name" value="Ribosomal_bL20"/>
    <property type="match status" value="1"/>
</dbReference>
<keyword evidence="2 8" id="KW-0699">rRNA-binding</keyword>
<organism evidence="10 11">
    <name type="scientific">Candidatus Obscuribacter phosphatis</name>
    <dbReference type="NCBI Taxonomy" id="1906157"/>
    <lineage>
        <taxon>Bacteria</taxon>
        <taxon>Bacillati</taxon>
        <taxon>Candidatus Melainabacteria</taxon>
        <taxon>Candidatus Obscuribacterales</taxon>
        <taxon>Candidatus Obscuribacteraceae</taxon>
        <taxon>Candidatus Obscuribacter</taxon>
    </lineage>
</organism>
<evidence type="ECO:0000313" key="10">
    <source>
        <dbReference type="EMBL" id="MBN8662328.1"/>
    </source>
</evidence>
<evidence type="ECO:0000256" key="2">
    <source>
        <dbReference type="ARBA" id="ARBA00022730"/>
    </source>
</evidence>
<name>A0A8J7PKS7_9BACT</name>
<proteinExistence type="inferred from homology"/>
<dbReference type="InterPro" id="IPR005813">
    <property type="entry name" value="Ribosomal_bL20"/>
</dbReference>
<gene>
    <name evidence="8 10" type="primary">rplT</name>
    <name evidence="10" type="ORF">J0M35_18305</name>
</gene>
<dbReference type="Proteomes" id="UP000664277">
    <property type="component" value="Unassembled WGS sequence"/>
</dbReference>
<dbReference type="InterPro" id="IPR035566">
    <property type="entry name" value="Ribosomal_protein_bL20_C"/>
</dbReference>